<dbReference type="CDD" id="cd06263">
    <property type="entry name" value="MAM"/>
    <property type="match status" value="1"/>
</dbReference>
<dbReference type="OMA" id="TCNSHEY"/>
<dbReference type="SMART" id="SM00137">
    <property type="entry name" value="MAM"/>
    <property type="match status" value="1"/>
</dbReference>
<evidence type="ECO:0000259" key="1">
    <source>
        <dbReference type="PROSITE" id="PS50060"/>
    </source>
</evidence>
<dbReference type="Proteomes" id="UP000005408">
    <property type="component" value="Unassembled WGS sequence"/>
</dbReference>
<dbReference type="PROSITE" id="PS50060">
    <property type="entry name" value="MAM_2"/>
    <property type="match status" value="1"/>
</dbReference>
<organism evidence="2 3">
    <name type="scientific">Magallana gigas</name>
    <name type="common">Pacific oyster</name>
    <name type="synonym">Crassostrea gigas</name>
    <dbReference type="NCBI Taxonomy" id="29159"/>
    <lineage>
        <taxon>Eukaryota</taxon>
        <taxon>Metazoa</taxon>
        <taxon>Spiralia</taxon>
        <taxon>Lophotrochozoa</taxon>
        <taxon>Mollusca</taxon>
        <taxon>Bivalvia</taxon>
        <taxon>Autobranchia</taxon>
        <taxon>Pteriomorphia</taxon>
        <taxon>Ostreida</taxon>
        <taxon>Ostreoidea</taxon>
        <taxon>Ostreidae</taxon>
        <taxon>Magallana</taxon>
    </lineage>
</organism>
<protein>
    <recommendedName>
        <fullName evidence="1">MAM domain-containing protein</fullName>
    </recommendedName>
</protein>
<accession>A0A8W8LNU5</accession>
<name>A0A8W8LNU5_MAGGI</name>
<dbReference type="PANTHER" id="PTHR23282">
    <property type="entry name" value="APICAL ENDOSOMAL GLYCOPROTEIN PRECURSOR"/>
    <property type="match status" value="1"/>
</dbReference>
<reference evidence="2" key="1">
    <citation type="submission" date="2022-08" db="UniProtKB">
        <authorList>
            <consortium name="EnsemblMetazoa"/>
        </authorList>
    </citation>
    <scope>IDENTIFICATION</scope>
    <source>
        <strain evidence="2">05x7-T-G4-1.051#20</strain>
    </source>
</reference>
<dbReference type="InterPro" id="IPR000998">
    <property type="entry name" value="MAM_dom"/>
</dbReference>
<evidence type="ECO:0000313" key="3">
    <source>
        <dbReference type="Proteomes" id="UP000005408"/>
    </source>
</evidence>
<feature type="domain" description="MAM" evidence="1">
    <location>
        <begin position="118"/>
        <end position="276"/>
    </location>
</feature>
<dbReference type="OrthoDB" id="412155at2759"/>
<dbReference type="AlphaFoldDB" id="A0A8W8LNU5"/>
<dbReference type="EnsemblMetazoa" id="G29010.1">
    <property type="protein sequence ID" value="G29010.1:cds"/>
    <property type="gene ID" value="G29010"/>
</dbReference>
<dbReference type="InterPro" id="IPR051560">
    <property type="entry name" value="MAM_domain-containing"/>
</dbReference>
<sequence length="276" mass="30606">MHLLRGLQLMVGFSELIHGCIQFDFSSEVSFSDNAQVIGTYPGSSKDELFGICASRCTNDIRCNAIDICSENLKCKLIRGWTPLTTESTSEGVCQRFQMNCQDGYFFDRQNESCIQHDICDFESDPESTCFLPASPSSNFVWTRKSGSTPSSSTGPTAAYRGMYYKYIETTSGSAGDKAILQSSRAFQVKTYCLTMYYHMYGATINTLTIRTQKGNSAAIDRWTLSGNQGDVWHHLSGVNLPLDSQTKIIIEATKGSSFTGDIAIDYVELWPFACP</sequence>
<dbReference type="GO" id="GO:0016020">
    <property type="term" value="C:membrane"/>
    <property type="evidence" value="ECO:0007669"/>
    <property type="project" value="InterPro"/>
</dbReference>
<dbReference type="PANTHER" id="PTHR23282:SF101">
    <property type="entry name" value="MAM DOMAIN-CONTAINING PROTEIN"/>
    <property type="match status" value="1"/>
</dbReference>
<evidence type="ECO:0000313" key="2">
    <source>
        <dbReference type="EnsemblMetazoa" id="G29010.1:cds"/>
    </source>
</evidence>
<keyword evidence="3" id="KW-1185">Reference proteome</keyword>
<proteinExistence type="predicted"/>
<dbReference type="InterPro" id="IPR013320">
    <property type="entry name" value="ConA-like_dom_sf"/>
</dbReference>
<dbReference type="Pfam" id="PF00629">
    <property type="entry name" value="MAM"/>
    <property type="match status" value="1"/>
</dbReference>
<dbReference type="SUPFAM" id="SSF49899">
    <property type="entry name" value="Concanavalin A-like lectins/glucanases"/>
    <property type="match status" value="1"/>
</dbReference>
<dbReference type="Gene3D" id="2.60.120.200">
    <property type="match status" value="1"/>
</dbReference>